<sequence>MNTHLLLSCAMFLVVMINMTQSQGKDDLHSDCSKLFNCGNIQGVGYPFWGGNRLKSCGHPALLLACEDNTARITISDVKYKVLDFYNSTDVLQIVRDDFSTGICSPVFTNTILDPALFSMDNSYSYYTFNYGCLSLPTLSVPGQFSCNISGTANKNGYVTYGTTAGPGNCFKSVVFPTSQNLFSQLLNNSSLAKIVQQGFGISLGVNTAACRGCANSKGACGYNISKNTMVCYCPDGSSGLATCAPPAAGAPQGQPSSEGSQGKVSLKIGLFLAGAAIAGLLLGFWIFSYIQKRKRKRAAAAEAQSKSITPPPSSKGLPISSTNFSRTTPSYPTSKSDLDRGSTYFGVQVFNYTELEEATQNFDPSRELGEGGFGTVYYGRLQDGREVAVKRLFENNLKRVEQFMNEVEILTRLRHPNLVTLFGCTSRRSRELLLVYEYIPNGTMADHLFGKSSSTGPIPWRIRLNMAIESADALAYLHKSDVIHRDVKTNNILLDHSFRVKVADFGLSRLFPTDVTHVSTAPQGTPGYVDPEYYQCYQLTDKSDVYSFGVVLCELISSKPAVDTNRHRHDINLASMAVNKIQNHSLHELVDPALGYDTDYSVKRMTTLVAELAFRCLQQERDMRPTMEEVAKALKEIEQEEITLQNAEVVDIRSDDTGLLKNFTPPFSPESVVTDKWVSDSAIPNSF</sequence>
<evidence type="ECO:0000256" key="21">
    <source>
        <dbReference type="SAM" id="SignalP"/>
    </source>
</evidence>
<evidence type="ECO:0000256" key="10">
    <source>
        <dbReference type="ARBA" id="ARBA00022777"/>
    </source>
</evidence>
<evidence type="ECO:0000313" key="24">
    <source>
        <dbReference type="Proteomes" id="UP001634007"/>
    </source>
</evidence>
<dbReference type="InterPro" id="IPR011009">
    <property type="entry name" value="Kinase-like_dom_sf"/>
</dbReference>
<organism evidence="23 24">
    <name type="scientific">Eucalyptus globulus</name>
    <name type="common">Tasmanian blue gum</name>
    <dbReference type="NCBI Taxonomy" id="34317"/>
    <lineage>
        <taxon>Eukaryota</taxon>
        <taxon>Viridiplantae</taxon>
        <taxon>Streptophyta</taxon>
        <taxon>Embryophyta</taxon>
        <taxon>Tracheophyta</taxon>
        <taxon>Spermatophyta</taxon>
        <taxon>Magnoliopsida</taxon>
        <taxon>eudicotyledons</taxon>
        <taxon>Gunneridae</taxon>
        <taxon>Pentapetalae</taxon>
        <taxon>rosids</taxon>
        <taxon>malvids</taxon>
        <taxon>Myrtales</taxon>
        <taxon>Myrtaceae</taxon>
        <taxon>Myrtoideae</taxon>
        <taxon>Eucalypteae</taxon>
        <taxon>Eucalyptus</taxon>
    </lineage>
</organism>
<name>A0ABD3KE90_EUCGL</name>
<evidence type="ECO:0000256" key="20">
    <source>
        <dbReference type="SAM" id="Phobius"/>
    </source>
</evidence>
<dbReference type="InterPro" id="IPR032872">
    <property type="entry name" value="WAK_assoc_C"/>
</dbReference>
<feature type="compositionally biased region" description="Polar residues" evidence="19">
    <location>
        <begin position="320"/>
        <end position="336"/>
    </location>
</feature>
<keyword evidence="11 18" id="KW-0067">ATP-binding</keyword>
<evidence type="ECO:0000256" key="9">
    <source>
        <dbReference type="ARBA" id="ARBA00022741"/>
    </source>
</evidence>
<feature type="domain" description="Protein kinase" evidence="22">
    <location>
        <begin position="363"/>
        <end position="643"/>
    </location>
</feature>
<dbReference type="InterPro" id="IPR001245">
    <property type="entry name" value="Ser-Thr/Tyr_kinase_cat_dom"/>
</dbReference>
<dbReference type="PROSITE" id="PS50011">
    <property type="entry name" value="PROTEIN_KINASE_DOM"/>
    <property type="match status" value="1"/>
</dbReference>
<evidence type="ECO:0000256" key="6">
    <source>
        <dbReference type="ARBA" id="ARBA00022679"/>
    </source>
</evidence>
<dbReference type="PROSITE" id="PS00108">
    <property type="entry name" value="PROTEIN_KINASE_ST"/>
    <property type="match status" value="1"/>
</dbReference>
<dbReference type="AlphaFoldDB" id="A0ABD3KE90"/>
<proteinExistence type="predicted"/>
<keyword evidence="15" id="KW-0325">Glycoprotein</keyword>
<keyword evidence="8 21" id="KW-0732">Signal</keyword>
<dbReference type="Pfam" id="PF14380">
    <property type="entry name" value="WAK_assoc"/>
    <property type="match status" value="1"/>
</dbReference>
<dbReference type="EC" id="2.7.11.1" evidence="2"/>
<feature type="transmembrane region" description="Helical" evidence="20">
    <location>
        <begin position="269"/>
        <end position="288"/>
    </location>
</feature>
<evidence type="ECO:0000256" key="13">
    <source>
        <dbReference type="ARBA" id="ARBA00023136"/>
    </source>
</evidence>
<comment type="catalytic activity">
    <reaction evidence="17">
        <text>L-seryl-[protein] + ATP = O-phospho-L-seryl-[protein] + ADP + H(+)</text>
        <dbReference type="Rhea" id="RHEA:17989"/>
        <dbReference type="Rhea" id="RHEA-COMP:9863"/>
        <dbReference type="Rhea" id="RHEA-COMP:11604"/>
        <dbReference type="ChEBI" id="CHEBI:15378"/>
        <dbReference type="ChEBI" id="CHEBI:29999"/>
        <dbReference type="ChEBI" id="CHEBI:30616"/>
        <dbReference type="ChEBI" id="CHEBI:83421"/>
        <dbReference type="ChEBI" id="CHEBI:456216"/>
        <dbReference type="EC" id="2.7.11.1"/>
    </reaction>
</comment>
<evidence type="ECO:0000256" key="8">
    <source>
        <dbReference type="ARBA" id="ARBA00022729"/>
    </source>
</evidence>
<dbReference type="FunFam" id="3.30.200.20:FF:000214">
    <property type="entry name" value="WAK1-OsWAK receptor-like cytoplasmic kinase (OsWAK-RLCK)"/>
    <property type="match status" value="1"/>
</dbReference>
<comment type="subcellular location">
    <subcellularLocation>
        <location evidence="1">Cell membrane</location>
        <topology evidence="1">Single-pass type I membrane protein</topology>
    </subcellularLocation>
</comment>
<dbReference type="PANTHER" id="PTHR46008">
    <property type="entry name" value="LEAF RUST 10 DISEASE-RESISTANCE LOCUS RECEPTOR-LIKE PROTEIN KINASE-LIKE 1.4"/>
    <property type="match status" value="1"/>
</dbReference>
<keyword evidence="14" id="KW-0675">Receptor</keyword>
<feature type="chain" id="PRO_5044871481" description="non-specific serine/threonine protein kinase" evidence="21">
    <location>
        <begin position="23"/>
        <end position="688"/>
    </location>
</feature>
<keyword evidence="9 18" id="KW-0547">Nucleotide-binding</keyword>
<comment type="caution">
    <text evidence="23">The sequence shown here is derived from an EMBL/GenBank/DDBJ whole genome shotgun (WGS) entry which is preliminary data.</text>
</comment>
<dbReference type="FunFam" id="1.10.510.10:FF:000161">
    <property type="entry name" value="Wall-associated receptor kinase-like 20"/>
    <property type="match status" value="1"/>
</dbReference>
<dbReference type="InterPro" id="IPR025287">
    <property type="entry name" value="WAK_GUB"/>
</dbReference>
<keyword evidence="5" id="KW-0597">Phosphoprotein</keyword>
<evidence type="ECO:0000313" key="23">
    <source>
        <dbReference type="EMBL" id="KAL3735281.1"/>
    </source>
</evidence>
<keyword evidence="6" id="KW-0808">Transferase</keyword>
<comment type="catalytic activity">
    <reaction evidence="16">
        <text>L-threonyl-[protein] + ATP = O-phospho-L-threonyl-[protein] + ADP + H(+)</text>
        <dbReference type="Rhea" id="RHEA:46608"/>
        <dbReference type="Rhea" id="RHEA-COMP:11060"/>
        <dbReference type="Rhea" id="RHEA-COMP:11605"/>
        <dbReference type="ChEBI" id="CHEBI:15378"/>
        <dbReference type="ChEBI" id="CHEBI:30013"/>
        <dbReference type="ChEBI" id="CHEBI:30616"/>
        <dbReference type="ChEBI" id="CHEBI:61977"/>
        <dbReference type="ChEBI" id="CHEBI:456216"/>
        <dbReference type="EC" id="2.7.11.1"/>
    </reaction>
</comment>
<dbReference type="InterPro" id="IPR017441">
    <property type="entry name" value="Protein_kinase_ATP_BS"/>
</dbReference>
<keyword evidence="24" id="KW-1185">Reference proteome</keyword>
<evidence type="ECO:0000259" key="22">
    <source>
        <dbReference type="PROSITE" id="PS50011"/>
    </source>
</evidence>
<dbReference type="Gene3D" id="1.10.510.10">
    <property type="entry name" value="Transferase(Phosphotransferase) domain 1"/>
    <property type="match status" value="1"/>
</dbReference>
<dbReference type="InterPro" id="IPR000719">
    <property type="entry name" value="Prot_kinase_dom"/>
</dbReference>
<accession>A0ABD3KE90</accession>
<feature type="signal peptide" evidence="21">
    <location>
        <begin position="1"/>
        <end position="22"/>
    </location>
</feature>
<evidence type="ECO:0000256" key="19">
    <source>
        <dbReference type="SAM" id="MobiDB-lite"/>
    </source>
</evidence>
<keyword evidence="7 20" id="KW-0812">Transmembrane</keyword>
<dbReference type="InterPro" id="IPR008271">
    <property type="entry name" value="Ser/Thr_kinase_AS"/>
</dbReference>
<dbReference type="SUPFAM" id="SSF56112">
    <property type="entry name" value="Protein kinase-like (PK-like)"/>
    <property type="match status" value="1"/>
</dbReference>
<dbReference type="PANTHER" id="PTHR46008:SF20">
    <property type="entry name" value="PROTEIN KINASE DOMAIN-CONTAINING PROTEIN"/>
    <property type="match status" value="1"/>
</dbReference>
<dbReference type="CDD" id="cd14066">
    <property type="entry name" value="STKc_IRAK"/>
    <property type="match status" value="1"/>
</dbReference>
<evidence type="ECO:0000256" key="18">
    <source>
        <dbReference type="PROSITE-ProRule" id="PRU10141"/>
    </source>
</evidence>
<keyword evidence="4" id="KW-0723">Serine/threonine-protein kinase</keyword>
<evidence type="ECO:0000256" key="12">
    <source>
        <dbReference type="ARBA" id="ARBA00022989"/>
    </source>
</evidence>
<evidence type="ECO:0000256" key="17">
    <source>
        <dbReference type="ARBA" id="ARBA00048679"/>
    </source>
</evidence>
<dbReference type="Pfam" id="PF07714">
    <property type="entry name" value="PK_Tyr_Ser-Thr"/>
    <property type="match status" value="1"/>
</dbReference>
<gene>
    <name evidence="23" type="ORF">ACJRO7_024417</name>
</gene>
<dbReference type="GO" id="GO:0005524">
    <property type="term" value="F:ATP binding"/>
    <property type="evidence" value="ECO:0007669"/>
    <property type="project" value="UniProtKB-UniRule"/>
</dbReference>
<evidence type="ECO:0000256" key="4">
    <source>
        <dbReference type="ARBA" id="ARBA00022527"/>
    </source>
</evidence>
<reference evidence="23 24" key="1">
    <citation type="submission" date="2024-11" db="EMBL/GenBank/DDBJ databases">
        <title>Chromosome-level genome assembly of Eucalyptus globulus Labill. provides insights into its genome evolution.</title>
        <authorList>
            <person name="Li X."/>
        </authorList>
    </citation>
    <scope>NUCLEOTIDE SEQUENCE [LARGE SCALE GENOMIC DNA]</scope>
    <source>
        <strain evidence="23">CL2024</strain>
        <tissue evidence="23">Fresh tender leaves</tissue>
    </source>
</reference>
<evidence type="ECO:0000256" key="11">
    <source>
        <dbReference type="ARBA" id="ARBA00022840"/>
    </source>
</evidence>
<dbReference type="Gene3D" id="3.30.200.20">
    <property type="entry name" value="Phosphorylase Kinase, domain 1"/>
    <property type="match status" value="1"/>
</dbReference>
<dbReference type="PROSITE" id="PS00107">
    <property type="entry name" value="PROTEIN_KINASE_ATP"/>
    <property type="match status" value="1"/>
</dbReference>
<keyword evidence="3" id="KW-1003">Cell membrane</keyword>
<dbReference type="GO" id="GO:0004674">
    <property type="term" value="F:protein serine/threonine kinase activity"/>
    <property type="evidence" value="ECO:0007669"/>
    <property type="project" value="UniProtKB-KW"/>
</dbReference>
<feature type="binding site" evidence="18">
    <location>
        <position position="391"/>
    </location>
    <ligand>
        <name>ATP</name>
        <dbReference type="ChEBI" id="CHEBI:30616"/>
    </ligand>
</feature>
<protein>
    <recommendedName>
        <fullName evidence="2">non-specific serine/threonine protein kinase</fullName>
        <ecNumber evidence="2">2.7.11.1</ecNumber>
    </recommendedName>
</protein>
<evidence type="ECO:0000256" key="5">
    <source>
        <dbReference type="ARBA" id="ARBA00022553"/>
    </source>
</evidence>
<dbReference type="GO" id="GO:0005886">
    <property type="term" value="C:plasma membrane"/>
    <property type="evidence" value="ECO:0007669"/>
    <property type="project" value="UniProtKB-SubCell"/>
</dbReference>
<evidence type="ECO:0000256" key="7">
    <source>
        <dbReference type="ARBA" id="ARBA00022692"/>
    </source>
</evidence>
<keyword evidence="12 20" id="KW-1133">Transmembrane helix</keyword>
<dbReference type="Proteomes" id="UP001634007">
    <property type="component" value="Unassembled WGS sequence"/>
</dbReference>
<evidence type="ECO:0000256" key="3">
    <source>
        <dbReference type="ARBA" id="ARBA00022475"/>
    </source>
</evidence>
<evidence type="ECO:0000256" key="1">
    <source>
        <dbReference type="ARBA" id="ARBA00004251"/>
    </source>
</evidence>
<feature type="region of interest" description="Disordered" evidence="19">
    <location>
        <begin position="302"/>
        <end position="337"/>
    </location>
</feature>
<evidence type="ECO:0000256" key="2">
    <source>
        <dbReference type="ARBA" id="ARBA00012513"/>
    </source>
</evidence>
<evidence type="ECO:0000256" key="15">
    <source>
        <dbReference type="ARBA" id="ARBA00023180"/>
    </source>
</evidence>
<evidence type="ECO:0000256" key="14">
    <source>
        <dbReference type="ARBA" id="ARBA00023170"/>
    </source>
</evidence>
<dbReference type="Pfam" id="PF13947">
    <property type="entry name" value="GUB_WAK_bind"/>
    <property type="match status" value="1"/>
</dbReference>
<dbReference type="SMART" id="SM00220">
    <property type="entry name" value="S_TKc"/>
    <property type="match status" value="1"/>
</dbReference>
<evidence type="ECO:0000256" key="16">
    <source>
        <dbReference type="ARBA" id="ARBA00047899"/>
    </source>
</evidence>
<dbReference type="EMBL" id="JBJKBG010000006">
    <property type="protein sequence ID" value="KAL3735281.1"/>
    <property type="molecule type" value="Genomic_DNA"/>
</dbReference>
<keyword evidence="13 20" id="KW-0472">Membrane</keyword>
<keyword evidence="10" id="KW-0418">Kinase</keyword>